<feature type="chain" id="PRO_5046308097" evidence="1">
    <location>
        <begin position="25"/>
        <end position="104"/>
    </location>
</feature>
<keyword evidence="1" id="KW-0732">Signal</keyword>
<dbReference type="EMBL" id="JAHUZE010000001">
    <property type="protein sequence ID" value="MBV7377705.1"/>
    <property type="molecule type" value="Genomic_DNA"/>
</dbReference>
<keyword evidence="3" id="KW-1185">Reference proteome</keyword>
<accession>A0ABS6SXQ3</accession>
<reference evidence="2 3" key="1">
    <citation type="submission" date="2021-05" db="EMBL/GenBank/DDBJ databases">
        <title>Culturable bacteria isolated from Daya Bay.</title>
        <authorList>
            <person name="Zheng W."/>
            <person name="Yu S."/>
            <person name="Huang Y."/>
        </authorList>
    </citation>
    <scope>NUCLEOTIDE SEQUENCE [LARGE SCALE GENOMIC DNA]</scope>
    <source>
        <strain evidence="2 3">DP4N28-5</strain>
    </source>
</reference>
<evidence type="ECO:0000313" key="2">
    <source>
        <dbReference type="EMBL" id="MBV7377705.1"/>
    </source>
</evidence>
<dbReference type="Proteomes" id="UP000756530">
    <property type="component" value="Unassembled WGS sequence"/>
</dbReference>
<dbReference type="RefSeq" id="WP_218390578.1">
    <property type="nucleotide sequence ID" value="NZ_JAHUZE010000001.1"/>
</dbReference>
<comment type="caution">
    <text evidence="2">The sequence shown here is derived from an EMBL/GenBank/DDBJ whole genome shotgun (WGS) entry which is preliminary data.</text>
</comment>
<name>A0ABS6SXQ3_9RHOB</name>
<gene>
    <name evidence="2" type="ORF">KJP28_02125</name>
</gene>
<proteinExistence type="predicted"/>
<protein>
    <submittedName>
        <fullName evidence="2">Uncharacterized protein</fullName>
    </submittedName>
</protein>
<evidence type="ECO:0000313" key="3">
    <source>
        <dbReference type="Proteomes" id="UP000756530"/>
    </source>
</evidence>
<sequence length="104" mass="10893">MNRTTKTFCAALCALAATGGTASAQSHNCAPRDDVVGRLSEQFGEARQSIGMTSGNRVVEMYASPDTGTWTITMTLPTGITCIIGAGQAWERLDEEATPAGQPI</sequence>
<organism evidence="2 3">
    <name type="scientific">Maritimibacter dapengensis</name>
    <dbReference type="NCBI Taxonomy" id="2836868"/>
    <lineage>
        <taxon>Bacteria</taxon>
        <taxon>Pseudomonadati</taxon>
        <taxon>Pseudomonadota</taxon>
        <taxon>Alphaproteobacteria</taxon>
        <taxon>Rhodobacterales</taxon>
        <taxon>Roseobacteraceae</taxon>
        <taxon>Maritimibacter</taxon>
    </lineage>
</organism>
<feature type="signal peptide" evidence="1">
    <location>
        <begin position="1"/>
        <end position="24"/>
    </location>
</feature>
<evidence type="ECO:0000256" key="1">
    <source>
        <dbReference type="SAM" id="SignalP"/>
    </source>
</evidence>